<dbReference type="PANTHER" id="PTHR11595:SF21">
    <property type="entry name" value="ELONGATION FACTOR 1-BETA"/>
    <property type="match status" value="1"/>
</dbReference>
<dbReference type="AlphaFoldDB" id="A0A9Q8Z3H9"/>
<dbReference type="Gene3D" id="3.30.70.60">
    <property type="match status" value="1"/>
</dbReference>
<dbReference type="Proteomes" id="UP001056012">
    <property type="component" value="Chromosome 1"/>
</dbReference>
<dbReference type="InterPro" id="IPR049720">
    <property type="entry name" value="EF1B_bsu/dsu"/>
</dbReference>
<reference evidence="9" key="1">
    <citation type="submission" date="2021-12" db="EMBL/GenBank/DDBJ databases">
        <title>Curvularia clavata genome.</title>
        <authorList>
            <person name="Cao Y."/>
        </authorList>
    </citation>
    <scope>NUCLEOTIDE SEQUENCE</scope>
    <source>
        <strain evidence="9">Yc1106</strain>
    </source>
</reference>
<dbReference type="GO" id="GO:0005853">
    <property type="term" value="C:eukaryotic translation elongation factor 1 complex"/>
    <property type="evidence" value="ECO:0007669"/>
    <property type="project" value="InterPro"/>
</dbReference>
<keyword evidence="5" id="KW-0175">Coiled coil</keyword>
<proteinExistence type="inferred from homology"/>
<feature type="coiled-coil region" evidence="5">
    <location>
        <begin position="322"/>
        <end position="349"/>
    </location>
</feature>
<dbReference type="PROSITE" id="PS00825">
    <property type="entry name" value="EF1BD_2"/>
    <property type="match status" value="1"/>
</dbReference>
<dbReference type="InterPro" id="IPR014717">
    <property type="entry name" value="Transl_elong_EF1B/ribsomal_bS6"/>
</dbReference>
<feature type="region of interest" description="Disordered" evidence="6">
    <location>
        <begin position="80"/>
        <end position="100"/>
    </location>
</feature>
<dbReference type="OrthoDB" id="331763at2759"/>
<keyword evidence="10" id="KW-1185">Reference proteome</keyword>
<feature type="domain" description="Elongation factor 1 beta central acidic region eukaryote" evidence="8">
    <location>
        <begin position="232"/>
        <end position="259"/>
    </location>
</feature>
<dbReference type="FunFam" id="3.30.70.60:FF:000001">
    <property type="entry name" value="Elongation factor 1-beta 1 like"/>
    <property type="match status" value="1"/>
</dbReference>
<feature type="region of interest" description="Disordered" evidence="6">
    <location>
        <begin position="203"/>
        <end position="228"/>
    </location>
</feature>
<dbReference type="PANTHER" id="PTHR11595">
    <property type="entry name" value="EF-HAND AND COILED-COIL DOMAIN-CONTAINING FAMILY MEMBER"/>
    <property type="match status" value="1"/>
</dbReference>
<dbReference type="VEuPathDB" id="FungiDB:yc1106_01739"/>
<gene>
    <name evidence="9" type="ORF">yc1106_01739</name>
</gene>
<evidence type="ECO:0000256" key="5">
    <source>
        <dbReference type="SAM" id="Coils"/>
    </source>
</evidence>
<name>A0A9Q8Z3H9_CURCL</name>
<dbReference type="InterPro" id="IPR014038">
    <property type="entry name" value="EF1B_bsu/dsu_GNE"/>
</dbReference>
<dbReference type="EMBL" id="CP089274">
    <property type="protein sequence ID" value="USP74465.1"/>
    <property type="molecule type" value="Genomic_DNA"/>
</dbReference>
<evidence type="ECO:0000259" key="7">
    <source>
        <dbReference type="SMART" id="SM00888"/>
    </source>
</evidence>
<dbReference type="InterPro" id="IPR018940">
    <property type="entry name" value="EF-1_beta_acid_region_euk"/>
</dbReference>
<feature type="region of interest" description="Disordered" evidence="6">
    <location>
        <begin position="19"/>
        <end position="56"/>
    </location>
</feature>
<evidence type="ECO:0000256" key="1">
    <source>
        <dbReference type="ARBA" id="ARBA00007411"/>
    </source>
</evidence>
<feature type="domain" description="Translation elongation factor EF1B beta/delta subunit guanine nucleotide exchange" evidence="7">
    <location>
        <begin position="268"/>
        <end position="354"/>
    </location>
</feature>
<dbReference type="InterPro" id="IPR036282">
    <property type="entry name" value="Glutathione-S-Trfase_C_sf"/>
</dbReference>
<organism evidence="9 10">
    <name type="scientific">Curvularia clavata</name>
    <dbReference type="NCBI Taxonomy" id="95742"/>
    <lineage>
        <taxon>Eukaryota</taxon>
        <taxon>Fungi</taxon>
        <taxon>Dikarya</taxon>
        <taxon>Ascomycota</taxon>
        <taxon>Pezizomycotina</taxon>
        <taxon>Dothideomycetes</taxon>
        <taxon>Pleosporomycetidae</taxon>
        <taxon>Pleosporales</taxon>
        <taxon>Pleosporineae</taxon>
        <taxon>Pleosporaceae</taxon>
        <taxon>Curvularia</taxon>
    </lineage>
</organism>
<dbReference type="GO" id="GO:0005829">
    <property type="term" value="C:cytosol"/>
    <property type="evidence" value="ECO:0007669"/>
    <property type="project" value="TreeGrafter"/>
</dbReference>
<accession>A0A9Q8Z3H9</accession>
<dbReference type="SUPFAM" id="SSF47616">
    <property type="entry name" value="GST C-terminal domain-like"/>
    <property type="match status" value="1"/>
</dbReference>
<dbReference type="GO" id="GO:0005085">
    <property type="term" value="F:guanyl-nucleotide exchange factor activity"/>
    <property type="evidence" value="ECO:0007669"/>
    <property type="project" value="TreeGrafter"/>
</dbReference>
<evidence type="ECO:0000256" key="3">
    <source>
        <dbReference type="ARBA" id="ARBA00022917"/>
    </source>
</evidence>
<comment type="similarity">
    <text evidence="1 4">Belongs to the EF-1-beta/EF-1-delta family.</text>
</comment>
<dbReference type="Gene3D" id="1.20.1050.130">
    <property type="match status" value="1"/>
</dbReference>
<dbReference type="InterPro" id="IPR001326">
    <property type="entry name" value="Transl_elong_EF1B_B/D_CS"/>
</dbReference>
<evidence type="ECO:0000256" key="4">
    <source>
        <dbReference type="RuleBase" id="RU003791"/>
    </source>
</evidence>
<keyword evidence="2 4" id="KW-0251">Elongation factor</keyword>
<protein>
    <recommendedName>
        <fullName evidence="11">Elongation factor 1-beta</fullName>
    </recommendedName>
</protein>
<evidence type="ECO:0000313" key="9">
    <source>
        <dbReference type="EMBL" id="USP74465.1"/>
    </source>
</evidence>
<dbReference type="SMART" id="SM00888">
    <property type="entry name" value="EF1_GNE"/>
    <property type="match status" value="1"/>
</dbReference>
<dbReference type="SMART" id="SM01182">
    <property type="entry name" value="EF-1_beta_acid"/>
    <property type="match status" value="1"/>
</dbReference>
<sequence>MDGAKTGLGENAGCFDELLRLPMARQTDDGASPTDKSHEQDENDEAGGGDSTNGQAWAASEATSGFGSIVNGAPRSWSRTASAGPCVRKQSPPSPRLQKNFDSSFNHISSILFFHYTQFIPANMGFTDLVSEAGLTLLNSYVRTRSYIVGYSPSQADVKVFQQIKEVPAPEKYPYAWRWYNHILTFQGEFDSLPGDPTKEFTAYGPESSEVTLNPAKAPEKEAEDDDDEIDLFGSDDEEEDAEAARIKEERLAEYNKKKAGKVKPAAKSIVTLDVKPWDDETNMDELKANVFAIEKDGLVWGASKLVAVGFGIKKLQINLVVEDEKVSLDELQQQIEEDEDHVQSTDIVAMQKL</sequence>
<dbReference type="SUPFAM" id="SSF54984">
    <property type="entry name" value="eEF-1beta-like"/>
    <property type="match status" value="1"/>
</dbReference>
<dbReference type="PROSITE" id="PS00824">
    <property type="entry name" value="EF1BD_1"/>
    <property type="match status" value="1"/>
</dbReference>
<dbReference type="Pfam" id="PF00736">
    <property type="entry name" value="EF1_GNE"/>
    <property type="match status" value="1"/>
</dbReference>
<dbReference type="CDD" id="cd00292">
    <property type="entry name" value="EF1B"/>
    <property type="match status" value="1"/>
</dbReference>
<dbReference type="InterPro" id="IPR036219">
    <property type="entry name" value="eEF-1beta-like_sf"/>
</dbReference>
<evidence type="ECO:0000256" key="6">
    <source>
        <dbReference type="SAM" id="MobiDB-lite"/>
    </source>
</evidence>
<evidence type="ECO:0008006" key="11">
    <source>
        <dbReference type="Google" id="ProtNLM"/>
    </source>
</evidence>
<evidence type="ECO:0000313" key="10">
    <source>
        <dbReference type="Proteomes" id="UP001056012"/>
    </source>
</evidence>
<dbReference type="GO" id="GO:0003746">
    <property type="term" value="F:translation elongation factor activity"/>
    <property type="evidence" value="ECO:0007669"/>
    <property type="project" value="UniProtKB-KW"/>
</dbReference>
<keyword evidence="3 4" id="KW-0648">Protein biosynthesis</keyword>
<evidence type="ECO:0000259" key="8">
    <source>
        <dbReference type="SMART" id="SM01182"/>
    </source>
</evidence>
<dbReference type="Pfam" id="PF10587">
    <property type="entry name" value="EF-1_beta_acid"/>
    <property type="match status" value="1"/>
</dbReference>
<evidence type="ECO:0000256" key="2">
    <source>
        <dbReference type="ARBA" id="ARBA00022768"/>
    </source>
</evidence>